<dbReference type="Proteomes" id="UP001345691">
    <property type="component" value="Unassembled WGS sequence"/>
</dbReference>
<accession>A0ABR0IWF3</accession>
<keyword evidence="3" id="KW-1185">Reference proteome</keyword>
<dbReference type="EMBL" id="JAVRRF010000039">
    <property type="protein sequence ID" value="KAK5050213.1"/>
    <property type="molecule type" value="Genomic_DNA"/>
</dbReference>
<reference evidence="2 3" key="1">
    <citation type="submission" date="2023-08" db="EMBL/GenBank/DDBJ databases">
        <title>Black Yeasts Isolated from many extreme environments.</title>
        <authorList>
            <person name="Coleine C."/>
            <person name="Stajich J.E."/>
            <person name="Selbmann L."/>
        </authorList>
    </citation>
    <scope>NUCLEOTIDE SEQUENCE [LARGE SCALE GENOMIC DNA]</scope>
    <source>
        <strain evidence="2 3">CCFEE 6328</strain>
    </source>
</reference>
<evidence type="ECO:0000313" key="2">
    <source>
        <dbReference type="EMBL" id="KAK5050213.1"/>
    </source>
</evidence>
<proteinExistence type="predicted"/>
<feature type="compositionally biased region" description="Polar residues" evidence="1">
    <location>
        <begin position="94"/>
        <end position="109"/>
    </location>
</feature>
<evidence type="ECO:0000256" key="1">
    <source>
        <dbReference type="SAM" id="MobiDB-lite"/>
    </source>
</evidence>
<evidence type="ECO:0000313" key="3">
    <source>
        <dbReference type="Proteomes" id="UP001345691"/>
    </source>
</evidence>
<comment type="caution">
    <text evidence="2">The sequence shown here is derived from an EMBL/GenBank/DDBJ whole genome shotgun (WGS) entry which is preliminary data.</text>
</comment>
<protein>
    <submittedName>
        <fullName evidence="2">Uncharacterized protein</fullName>
    </submittedName>
</protein>
<gene>
    <name evidence="2" type="ORF">LTR69_010701</name>
</gene>
<organism evidence="2 3">
    <name type="scientific">Exophiala sideris</name>
    <dbReference type="NCBI Taxonomy" id="1016849"/>
    <lineage>
        <taxon>Eukaryota</taxon>
        <taxon>Fungi</taxon>
        <taxon>Dikarya</taxon>
        <taxon>Ascomycota</taxon>
        <taxon>Pezizomycotina</taxon>
        <taxon>Eurotiomycetes</taxon>
        <taxon>Chaetothyriomycetidae</taxon>
        <taxon>Chaetothyriales</taxon>
        <taxon>Herpotrichiellaceae</taxon>
        <taxon>Exophiala</taxon>
    </lineage>
</organism>
<name>A0ABR0IWF3_9EURO</name>
<feature type="region of interest" description="Disordered" evidence="1">
    <location>
        <begin position="94"/>
        <end position="141"/>
    </location>
</feature>
<feature type="compositionally biased region" description="Basic residues" evidence="1">
    <location>
        <begin position="121"/>
        <end position="132"/>
    </location>
</feature>
<sequence>MSVKAILPRTTATSRPASLYSAASIDTLVAPDSSYRGFSSRQAYLEALREWAEEQLYYEADQPLVGFYGTQTTEEILRKQGAKMPKSRRATVAQLTTVNEGETLTTPAPESSADKESKSGNRLKKVFSRRKSAAVVAAMNE</sequence>